<keyword evidence="3" id="KW-1185">Reference proteome</keyword>
<protein>
    <recommendedName>
        <fullName evidence="1">F-box domain-containing protein</fullName>
    </recommendedName>
</protein>
<dbReference type="AlphaFoldDB" id="M3IS47"/>
<comment type="caution">
    <text evidence="2">The sequence shown here is derived from an EMBL/GenBank/DDBJ whole genome shotgun (WGS) entry which is preliminary data.</text>
</comment>
<dbReference type="SUPFAM" id="SSF52047">
    <property type="entry name" value="RNI-like"/>
    <property type="match status" value="1"/>
</dbReference>
<organism evidence="2 3">
    <name type="scientific">Candida maltosa (strain Xu316)</name>
    <name type="common">Yeast</name>
    <dbReference type="NCBI Taxonomy" id="1245528"/>
    <lineage>
        <taxon>Eukaryota</taxon>
        <taxon>Fungi</taxon>
        <taxon>Dikarya</taxon>
        <taxon>Ascomycota</taxon>
        <taxon>Saccharomycotina</taxon>
        <taxon>Pichiomycetes</taxon>
        <taxon>Debaryomycetaceae</taxon>
        <taxon>Candida/Lodderomyces clade</taxon>
        <taxon>Candida</taxon>
    </lineage>
</organism>
<dbReference type="InterPro" id="IPR001810">
    <property type="entry name" value="F-box_dom"/>
</dbReference>
<dbReference type="InterPro" id="IPR032675">
    <property type="entry name" value="LRR_dom_sf"/>
</dbReference>
<accession>M3IS47</accession>
<gene>
    <name evidence="2" type="ORF">G210_5871</name>
</gene>
<dbReference type="STRING" id="1245528.M3IS47"/>
<dbReference type="PANTHER" id="PTHR45752:SF187">
    <property type="entry name" value="LEUCINE-RICH REPEAT AND IQ DOMAIN-CONTAINING PROTEIN 4"/>
    <property type="match status" value="1"/>
</dbReference>
<evidence type="ECO:0000259" key="1">
    <source>
        <dbReference type="PROSITE" id="PS50181"/>
    </source>
</evidence>
<dbReference type="HOGENOM" id="CLU_021918_0_0_1"/>
<feature type="domain" description="F-box" evidence="1">
    <location>
        <begin position="3"/>
        <end position="47"/>
    </location>
</feature>
<dbReference type="eggNOG" id="ENOG502T68Y">
    <property type="taxonomic scope" value="Eukaryota"/>
</dbReference>
<dbReference type="PROSITE" id="PS50181">
    <property type="entry name" value="FBOX"/>
    <property type="match status" value="1"/>
</dbReference>
<evidence type="ECO:0000313" key="3">
    <source>
        <dbReference type="Proteomes" id="UP000011777"/>
    </source>
</evidence>
<evidence type="ECO:0000313" key="2">
    <source>
        <dbReference type="EMBL" id="EMG49371.1"/>
    </source>
</evidence>
<dbReference type="InterPro" id="IPR050715">
    <property type="entry name" value="LRR-SigEffector_domain"/>
</dbReference>
<dbReference type="Proteomes" id="UP000011777">
    <property type="component" value="Unassembled WGS sequence"/>
</dbReference>
<reference evidence="2 3" key="1">
    <citation type="submission" date="2013-02" db="EMBL/GenBank/DDBJ databases">
        <title>Genome sequence of Candida maltosa Xu316, a potential industrial strain for xylitol and ethanol production.</title>
        <authorList>
            <person name="Yu J."/>
            <person name="Wang Q."/>
            <person name="Geng X."/>
            <person name="Bao W."/>
            <person name="He P."/>
            <person name="Cai J."/>
        </authorList>
    </citation>
    <scope>NUCLEOTIDE SEQUENCE [LARGE SCALE GENOMIC DNA]</scope>
    <source>
        <strain evidence="3">Xu316</strain>
    </source>
</reference>
<dbReference type="Gene3D" id="3.80.10.10">
    <property type="entry name" value="Ribonuclease Inhibitor"/>
    <property type="match status" value="2"/>
</dbReference>
<proteinExistence type="predicted"/>
<name>M3IS47_CANMX</name>
<dbReference type="PANTHER" id="PTHR45752">
    <property type="entry name" value="LEUCINE-RICH REPEAT-CONTAINING"/>
    <property type="match status" value="1"/>
</dbReference>
<dbReference type="EMBL" id="AOGT01000694">
    <property type="protein sequence ID" value="EMG49371.1"/>
    <property type="molecule type" value="Genomic_DNA"/>
</dbReference>
<sequence length="753" mass="86323">MADFQLYRLPLEILEIVVSYVPKLDLYKLDGIDYLRQAVLKNIYSSVIITGLPPSFSSWDKPEFAEKFMNSRVIERKPEFSCFKELIDFLDENHLPLPHHIYFKRAVDILLVYDKNPRTLQDCIIETSLDLFGEDENRDLGKLYLQKLISLPLKIRIVKNCEVLQGLIHESIDQFTRQLESASFSFKAPLETIFEGDRYQNLFNLEICFFISHDVVKLIPRSVKTLKFSIACPDFQVEDFGFPSALKSLNVSLGNYSEQYMLNFSSLRNLVNLDFYVTKNGLPIPFYNVTFPNSLRSVKSTGLDVDAIKSQCPEVNSFNCQKVRQVERTGNAVTFPEKLTHLYVDGGILANIEKVEDVQANDSKKRKIERTTHPNSIKLPKNLQSLYLDRGSYKVQFNESETLFSNKEENMLKNLKILSINYFDGFSRLGPLPQSLTQLTICSTQRMKSLNSDFFDNLKRITNLESLKIHCPLGPCFDYALPPKLQLFEFTNLVLSKISLRSESLRYLRLVGGKLHVGSPENVQLPESLVELHLINCGIDSFDELFTFSQSLEILNLNVQKVQKIPKLPPNLKNFYIFYGGLKTNQSDIAELSTTLEELCLHIASGPVTYSLTPDLTHLVNLKKLSFSSYRFNDSGVVNLDMFPESLTDLAITNCAIKSFTGTFTDFPYLANLDLYGNQLGIWLSQLPEEFMFDLDIRTIVLSNNYVDTETIKALIRRLRRYPFFKHVAVQSMSIPEDLQQTAIERYLIIAAK</sequence>